<feature type="active site" description="Proton donor" evidence="9">
    <location>
        <position position="166"/>
    </location>
</feature>
<gene>
    <name evidence="12" type="ORF">B2M26_14400</name>
</gene>
<feature type="binding site" evidence="10">
    <location>
        <begin position="404"/>
        <end position="405"/>
    </location>
    <ligand>
        <name>substrate</name>
    </ligand>
</feature>
<evidence type="ECO:0000313" key="12">
    <source>
        <dbReference type="EMBL" id="OPG15057.1"/>
    </source>
</evidence>
<keyword evidence="13" id="KW-1185">Reference proteome</keyword>
<feature type="binding site" evidence="10">
    <location>
        <position position="121"/>
    </location>
    <ligand>
        <name>substrate</name>
    </ligand>
</feature>
<sequence length="443" mass="49994">MMKVNFPKDFVWGVASSSYQIEGGVNKDGRGSTIWDDFCAMPGVIADGSDGAVACDHYHRYRGDFALMQSMGIKHYRFSLAWSRLYPDGDGELNQAGLTFYTRLLDALDEYGIEPMVTLYHWDLPSALQARGGWANRETAYAFARYAKAVFAFFGHRVRRFITHNEPWCTAYLGHGIGIHAPGIRDHAQMLDVAHHLMLSHGLAVQAYRAAGFAGEIGITLNLNQVYPETERAEDILAAERIGVFHNGWFLDPILKGSYSGLFGEVFGKMPAAIQEGDLEVIAQPIDFLGINYYSYSVVAHDENSAHAKTRNVTPHDRVTDMDWPILGQGLRDLLIDLHQTYGKVPLYITENGCAQIDRLEGDRVHDILRINYLSEHFVALSDALLQGVPLLGYYAWTFMDNFEWGYGYTKTFGLVYVDWATQTRIPKDSAFWYAELLRSFDH</sequence>
<dbReference type="PANTHER" id="PTHR10353:SF36">
    <property type="entry name" value="LP05116P"/>
    <property type="match status" value="1"/>
</dbReference>
<feature type="binding site" evidence="10">
    <location>
        <position position="397"/>
    </location>
    <ligand>
        <name>substrate</name>
    </ligand>
</feature>
<dbReference type="PROSITE" id="PS00653">
    <property type="entry name" value="GLYCOSYL_HYDROL_F1_2"/>
    <property type="match status" value="1"/>
</dbReference>
<feature type="active site" description="Nucleophile" evidence="9">
    <location>
        <position position="351"/>
    </location>
</feature>
<evidence type="ECO:0000256" key="5">
    <source>
        <dbReference type="ARBA" id="ARBA00023001"/>
    </source>
</evidence>
<evidence type="ECO:0000256" key="6">
    <source>
        <dbReference type="ARBA" id="ARBA00023277"/>
    </source>
</evidence>
<dbReference type="PANTHER" id="PTHR10353">
    <property type="entry name" value="GLYCOSYL HYDROLASE"/>
    <property type="match status" value="1"/>
</dbReference>
<dbReference type="EMBL" id="MWPS01000046">
    <property type="protein sequence ID" value="OPG15057.1"/>
    <property type="molecule type" value="Genomic_DNA"/>
</dbReference>
<dbReference type="Pfam" id="PF00232">
    <property type="entry name" value="Glyco_hydro_1"/>
    <property type="match status" value="1"/>
</dbReference>
<evidence type="ECO:0000256" key="4">
    <source>
        <dbReference type="ARBA" id="ARBA00022801"/>
    </source>
</evidence>
<evidence type="ECO:0000256" key="11">
    <source>
        <dbReference type="RuleBase" id="RU361175"/>
    </source>
</evidence>
<name>A0A1V4EQ54_9BACL</name>
<keyword evidence="8" id="KW-0624">Polysaccharide degradation</keyword>
<keyword evidence="6" id="KW-0119">Carbohydrate metabolism</keyword>
<feature type="binding site" evidence="10">
    <location>
        <position position="294"/>
    </location>
    <ligand>
        <name>substrate</name>
    </ligand>
</feature>
<evidence type="ECO:0000256" key="10">
    <source>
        <dbReference type="PIRSR" id="PIRSR617736-2"/>
    </source>
</evidence>
<dbReference type="GO" id="GO:0008422">
    <property type="term" value="F:beta-glucosidase activity"/>
    <property type="evidence" value="ECO:0007669"/>
    <property type="project" value="UniProtKB-EC"/>
</dbReference>
<dbReference type="InterPro" id="IPR033132">
    <property type="entry name" value="GH_1_N_CS"/>
</dbReference>
<evidence type="ECO:0000313" key="13">
    <source>
        <dbReference type="Proteomes" id="UP000190229"/>
    </source>
</evidence>
<dbReference type="PRINTS" id="PR00131">
    <property type="entry name" value="GLHYDRLASE1"/>
</dbReference>
<dbReference type="InterPro" id="IPR017736">
    <property type="entry name" value="Glyco_hydro_1_beta-glucosidase"/>
</dbReference>
<dbReference type="FunFam" id="3.20.20.80:FF:000004">
    <property type="entry name" value="Beta-glucosidase 6-phospho-beta-glucosidase"/>
    <property type="match status" value="1"/>
</dbReference>
<dbReference type="Gene3D" id="3.20.20.80">
    <property type="entry name" value="Glycosidases"/>
    <property type="match status" value="1"/>
</dbReference>
<dbReference type="SUPFAM" id="SSF51445">
    <property type="entry name" value="(Trans)glycosidases"/>
    <property type="match status" value="1"/>
</dbReference>
<feature type="binding site" evidence="10">
    <location>
        <position position="20"/>
    </location>
    <ligand>
        <name>substrate</name>
    </ligand>
</feature>
<evidence type="ECO:0000256" key="3">
    <source>
        <dbReference type="ARBA" id="ARBA00012744"/>
    </source>
</evidence>
<dbReference type="Proteomes" id="UP000190229">
    <property type="component" value="Unassembled WGS sequence"/>
</dbReference>
<organism evidence="12 13">
    <name type="scientific">Ferroacidibacillus organovorans</name>
    <dbReference type="NCBI Taxonomy" id="1765683"/>
    <lineage>
        <taxon>Bacteria</taxon>
        <taxon>Bacillati</taxon>
        <taxon>Bacillota</taxon>
        <taxon>Bacilli</taxon>
        <taxon>Bacillales</taxon>
        <taxon>Alicyclobacillaceae</taxon>
        <taxon>Ferroacidibacillus</taxon>
    </lineage>
</organism>
<evidence type="ECO:0000256" key="8">
    <source>
        <dbReference type="ARBA" id="ARBA00023326"/>
    </source>
</evidence>
<proteinExistence type="inferred from homology"/>
<evidence type="ECO:0000256" key="9">
    <source>
        <dbReference type="PIRSR" id="PIRSR617736-1"/>
    </source>
</evidence>
<accession>A0A1V4EQ54</accession>
<evidence type="ECO:0000256" key="1">
    <source>
        <dbReference type="ARBA" id="ARBA00000448"/>
    </source>
</evidence>
<dbReference type="GO" id="GO:0030245">
    <property type="term" value="P:cellulose catabolic process"/>
    <property type="evidence" value="ECO:0007669"/>
    <property type="project" value="UniProtKB-KW"/>
</dbReference>
<comment type="similarity">
    <text evidence="2 11">Belongs to the glycosyl hydrolase 1 family.</text>
</comment>
<reference evidence="12 13" key="1">
    <citation type="submission" date="2017-02" db="EMBL/GenBank/DDBJ databases">
        <title>Draft genome of Acidibacillus ferrooxidans Huett2.</title>
        <authorList>
            <person name="Schopf S."/>
        </authorList>
    </citation>
    <scope>NUCLEOTIDE SEQUENCE [LARGE SCALE GENOMIC DNA]</scope>
    <source>
        <strain evidence="12 13">Huett2</strain>
    </source>
</reference>
<dbReference type="NCBIfam" id="TIGR03356">
    <property type="entry name" value="BGL"/>
    <property type="match status" value="1"/>
</dbReference>
<dbReference type="InterPro" id="IPR017853">
    <property type="entry name" value="GH"/>
</dbReference>
<feature type="binding site" evidence="10">
    <location>
        <position position="165"/>
    </location>
    <ligand>
        <name>substrate</name>
    </ligand>
</feature>
<dbReference type="InterPro" id="IPR001360">
    <property type="entry name" value="Glyco_hydro_1"/>
</dbReference>
<keyword evidence="7 11" id="KW-0326">Glycosidase</keyword>
<comment type="caution">
    <text evidence="12">The sequence shown here is derived from an EMBL/GenBank/DDBJ whole genome shotgun (WGS) entry which is preliminary data.</text>
</comment>
<comment type="catalytic activity">
    <reaction evidence="1 11">
        <text>Hydrolysis of terminal, non-reducing beta-D-glucosyl residues with release of beta-D-glucose.</text>
        <dbReference type="EC" id="3.2.1.21"/>
    </reaction>
</comment>
<protein>
    <recommendedName>
        <fullName evidence="3 11">Beta-glucosidase</fullName>
        <ecNumber evidence="3 11">3.2.1.21</ecNumber>
    </recommendedName>
</protein>
<keyword evidence="4 11" id="KW-0378">Hydrolase</keyword>
<dbReference type="EC" id="3.2.1.21" evidence="3 11"/>
<evidence type="ECO:0000256" key="2">
    <source>
        <dbReference type="ARBA" id="ARBA00010838"/>
    </source>
</evidence>
<dbReference type="AlphaFoldDB" id="A0A1V4EQ54"/>
<keyword evidence="5" id="KW-0136">Cellulose degradation</keyword>
<evidence type="ECO:0000256" key="7">
    <source>
        <dbReference type="ARBA" id="ARBA00023295"/>
    </source>
</evidence>